<name>A0ABS9UWQ4_9BACT</name>
<sequence>MDNKTKRRKFRFAQMGEGPDILLLGGSVADWGDVLERLSKSFSVHIPLFSYDVVREQSDSDLVHYLELIVEELMLNEFSIIAHSVSAFTAIQFAKQHEQKVKNLIILSFPNLNRDKEALIGKLYDKLTRSNLKKSGLVMRRVFWEVLIKNQISLLNPRQSDIELAAVTLFVFGEHDVLASRESLGVFNKQFLEKSKVIVFNNCGHLLMKDNPLYLSLVIKKFILENNDQQIFSLNHTKKI</sequence>
<evidence type="ECO:0000313" key="1">
    <source>
        <dbReference type="EMBL" id="MCH7408233.1"/>
    </source>
</evidence>
<dbReference type="Proteomes" id="UP001165489">
    <property type="component" value="Unassembled WGS sequence"/>
</dbReference>
<keyword evidence="2" id="KW-1185">Reference proteome</keyword>
<reference evidence="1" key="1">
    <citation type="submission" date="2022-03" db="EMBL/GenBank/DDBJ databases">
        <title>De novo assembled genomes of Belliella spp. (Cyclobacteriaceae) strains.</title>
        <authorList>
            <person name="Szabo A."/>
            <person name="Korponai K."/>
            <person name="Felfoldi T."/>
        </authorList>
    </citation>
    <scope>NUCLEOTIDE SEQUENCE</scope>
    <source>
        <strain evidence="1">DSM 111904</strain>
    </source>
</reference>
<proteinExistence type="predicted"/>
<dbReference type="GO" id="GO:0016787">
    <property type="term" value="F:hydrolase activity"/>
    <property type="evidence" value="ECO:0007669"/>
    <property type="project" value="UniProtKB-KW"/>
</dbReference>
<protein>
    <submittedName>
        <fullName evidence="1">Alpha/beta hydrolase</fullName>
    </submittedName>
</protein>
<organism evidence="1 2">
    <name type="scientific">Belliella filtrata</name>
    <dbReference type="NCBI Taxonomy" id="2923435"/>
    <lineage>
        <taxon>Bacteria</taxon>
        <taxon>Pseudomonadati</taxon>
        <taxon>Bacteroidota</taxon>
        <taxon>Cytophagia</taxon>
        <taxon>Cytophagales</taxon>
        <taxon>Cyclobacteriaceae</taxon>
        <taxon>Belliella</taxon>
    </lineage>
</organism>
<dbReference type="RefSeq" id="WP_241346295.1">
    <property type="nucleotide sequence ID" value="NZ_JAKZGP010000003.1"/>
</dbReference>
<accession>A0ABS9UWQ4</accession>
<dbReference type="EMBL" id="JAKZGP010000003">
    <property type="protein sequence ID" value="MCH7408233.1"/>
    <property type="molecule type" value="Genomic_DNA"/>
</dbReference>
<evidence type="ECO:0000313" key="2">
    <source>
        <dbReference type="Proteomes" id="UP001165489"/>
    </source>
</evidence>
<dbReference type="SUPFAM" id="SSF53474">
    <property type="entry name" value="alpha/beta-Hydrolases"/>
    <property type="match status" value="1"/>
</dbReference>
<dbReference type="InterPro" id="IPR029058">
    <property type="entry name" value="AB_hydrolase_fold"/>
</dbReference>
<keyword evidence="1" id="KW-0378">Hydrolase</keyword>
<gene>
    <name evidence="1" type="ORF">MM239_02410</name>
</gene>
<dbReference type="Gene3D" id="3.40.50.1820">
    <property type="entry name" value="alpha/beta hydrolase"/>
    <property type="match status" value="1"/>
</dbReference>
<comment type="caution">
    <text evidence="1">The sequence shown here is derived from an EMBL/GenBank/DDBJ whole genome shotgun (WGS) entry which is preliminary data.</text>
</comment>